<reference evidence="2" key="2">
    <citation type="journal article" date="2014" name="BMC Genomics">
        <title>A genomic perspective to assessing quality of mass-reared SIT flies used in Mediterranean fruit fly (Ceratitis capitata) eradication in California.</title>
        <authorList>
            <person name="Calla B."/>
            <person name="Hall B."/>
            <person name="Hou S."/>
            <person name="Geib S.M."/>
        </authorList>
    </citation>
    <scope>NUCLEOTIDE SEQUENCE</scope>
</reference>
<keyword evidence="1" id="KW-0732">Signal</keyword>
<sequence length="123" mass="12997">MKKIIFLLCCSVFLHSISSAPAPAPAPHGITTTTITPSYTVGVGLTPVVTARSHQVVAHNYHGLYVPTATTTVGYVPASYVPAVAAYPGYTATTGYRYGYGYYPAYGYSYGYGSAVPTTTALW</sequence>
<name>W8C3B1_CERCA</name>
<dbReference type="RefSeq" id="XP_004537950.1">
    <property type="nucleotide sequence ID" value="XM_004537893.3"/>
</dbReference>
<dbReference type="GeneID" id="101449206"/>
<dbReference type="AlphaFoldDB" id="W8C3B1"/>
<dbReference type="EMBL" id="GAMC01006164">
    <property type="protein sequence ID" value="JAC00392.1"/>
    <property type="molecule type" value="mRNA"/>
</dbReference>
<accession>W8C3B1</accession>
<evidence type="ECO:0000256" key="1">
    <source>
        <dbReference type="SAM" id="SignalP"/>
    </source>
</evidence>
<proteinExistence type="evidence at transcript level"/>
<dbReference type="KEGG" id="ccat:101449206"/>
<reference evidence="2" key="1">
    <citation type="submission" date="2013-07" db="EMBL/GenBank/DDBJ databases">
        <authorList>
            <person name="Geib S."/>
        </authorList>
    </citation>
    <scope>NUCLEOTIDE SEQUENCE</scope>
</reference>
<feature type="chain" id="PRO_5004906762" evidence="1">
    <location>
        <begin position="20"/>
        <end position="123"/>
    </location>
</feature>
<protein>
    <submittedName>
        <fullName evidence="2">Uncharacterized protein</fullName>
    </submittedName>
</protein>
<evidence type="ECO:0000313" key="2">
    <source>
        <dbReference type="EMBL" id="JAC00392.1"/>
    </source>
</evidence>
<feature type="signal peptide" evidence="1">
    <location>
        <begin position="1"/>
        <end position="19"/>
    </location>
</feature>
<dbReference type="OrthoDB" id="8054116at2759"/>
<organism evidence="2">
    <name type="scientific">Ceratitis capitata</name>
    <name type="common">Mediterranean fruit fly</name>
    <name type="synonym">Tephritis capitata</name>
    <dbReference type="NCBI Taxonomy" id="7213"/>
    <lineage>
        <taxon>Eukaryota</taxon>
        <taxon>Metazoa</taxon>
        <taxon>Ecdysozoa</taxon>
        <taxon>Arthropoda</taxon>
        <taxon>Hexapoda</taxon>
        <taxon>Insecta</taxon>
        <taxon>Pterygota</taxon>
        <taxon>Neoptera</taxon>
        <taxon>Endopterygota</taxon>
        <taxon>Diptera</taxon>
        <taxon>Brachycera</taxon>
        <taxon>Muscomorpha</taxon>
        <taxon>Tephritoidea</taxon>
        <taxon>Tephritidae</taxon>
        <taxon>Ceratitis</taxon>
        <taxon>Ceratitis</taxon>
    </lineage>
</organism>